<gene>
    <name evidence="7" type="ORF">BCR26_06670</name>
</gene>
<protein>
    <recommendedName>
        <fullName evidence="6">ABC transmembrane type-2 domain-containing protein</fullName>
    </recommendedName>
</protein>
<dbReference type="OrthoDB" id="2589236at2"/>
<dbReference type="PANTHER" id="PTHR43229:SF3">
    <property type="entry name" value="ABC-TYPE MULTIDRUG TRANSPORT SYSTEM, PERMEASE COMPONENT"/>
    <property type="match status" value="1"/>
</dbReference>
<dbReference type="AlphaFoldDB" id="A0A1E5KTE7"/>
<organism evidence="7 8">
    <name type="scientific">Enterococcus rivorum</name>
    <dbReference type="NCBI Taxonomy" id="762845"/>
    <lineage>
        <taxon>Bacteria</taxon>
        <taxon>Bacillati</taxon>
        <taxon>Bacillota</taxon>
        <taxon>Bacilli</taxon>
        <taxon>Lactobacillales</taxon>
        <taxon>Enterococcaceae</taxon>
        <taxon>Enterococcus</taxon>
    </lineage>
</organism>
<feature type="transmembrane region" description="Helical" evidence="5">
    <location>
        <begin position="166"/>
        <end position="185"/>
    </location>
</feature>
<feature type="transmembrane region" description="Helical" evidence="5">
    <location>
        <begin position="51"/>
        <end position="75"/>
    </location>
</feature>
<sequence>MYRFFRILQRDTINLFINPTWIFMVLAFPLLLTAVLGVLTEGMYGTRITSYDYYGVTMMIYCALYAATFSANSFMEERIKAPNLRIIYSPVGKLSIPLSKIIATFIFTAVFYSIAGLFMKFVFNVNFGTNNLLLVWLLFLAVDFLFSCIGVFMCCLFKSEGVANQILSIVTTLFAILSGFFFPIANLGTTMVTISKLSPVTTVVDTIFSIIYDQNSQGVLPALVIMIVLSAITILLCQIFFKGEDYLC</sequence>
<dbReference type="RefSeq" id="WP_069700196.1">
    <property type="nucleotide sequence ID" value="NZ_JAGGMA010000006.1"/>
</dbReference>
<feature type="domain" description="ABC transmembrane type-2" evidence="6">
    <location>
        <begin position="20"/>
        <end position="244"/>
    </location>
</feature>
<dbReference type="PANTHER" id="PTHR43229">
    <property type="entry name" value="NODULATION PROTEIN J"/>
    <property type="match status" value="1"/>
</dbReference>
<evidence type="ECO:0000256" key="5">
    <source>
        <dbReference type="SAM" id="Phobius"/>
    </source>
</evidence>
<keyword evidence="4 5" id="KW-0472">Membrane</keyword>
<dbReference type="EMBL" id="MIEK01000078">
    <property type="protein sequence ID" value="OEH80909.1"/>
    <property type="molecule type" value="Genomic_DNA"/>
</dbReference>
<dbReference type="GO" id="GO:0043190">
    <property type="term" value="C:ATP-binding cassette (ABC) transporter complex"/>
    <property type="evidence" value="ECO:0007669"/>
    <property type="project" value="InterPro"/>
</dbReference>
<comment type="subcellular location">
    <subcellularLocation>
        <location evidence="1">Membrane</location>
        <topology evidence="1">Multi-pass membrane protein</topology>
    </subcellularLocation>
</comment>
<feature type="transmembrane region" description="Helical" evidence="5">
    <location>
        <begin position="21"/>
        <end position="39"/>
    </location>
</feature>
<feature type="transmembrane region" description="Helical" evidence="5">
    <location>
        <begin position="135"/>
        <end position="157"/>
    </location>
</feature>
<comment type="caution">
    <text evidence="7">The sequence shown here is derived from an EMBL/GenBank/DDBJ whole genome shotgun (WGS) entry which is preliminary data.</text>
</comment>
<dbReference type="InterPro" id="IPR051784">
    <property type="entry name" value="Nod_factor_ABC_transporter"/>
</dbReference>
<evidence type="ECO:0000259" key="6">
    <source>
        <dbReference type="PROSITE" id="PS51012"/>
    </source>
</evidence>
<evidence type="ECO:0000256" key="2">
    <source>
        <dbReference type="ARBA" id="ARBA00022692"/>
    </source>
</evidence>
<keyword evidence="8" id="KW-1185">Reference proteome</keyword>
<reference evidence="7 8" key="1">
    <citation type="submission" date="2016-09" db="EMBL/GenBank/DDBJ databases">
        <authorList>
            <person name="Capua I."/>
            <person name="De Benedictis P."/>
            <person name="Joannis T."/>
            <person name="Lombin L.H."/>
            <person name="Cattoli G."/>
        </authorList>
    </citation>
    <scope>NUCLEOTIDE SEQUENCE [LARGE SCALE GENOMIC DNA]</scope>
    <source>
        <strain evidence="7 8">LMG 25899</strain>
    </source>
</reference>
<dbReference type="STRING" id="762845.BCR26_06670"/>
<keyword evidence="3 5" id="KW-1133">Transmembrane helix</keyword>
<evidence type="ECO:0000313" key="7">
    <source>
        <dbReference type="EMBL" id="OEH80909.1"/>
    </source>
</evidence>
<evidence type="ECO:0000313" key="8">
    <source>
        <dbReference type="Proteomes" id="UP000095256"/>
    </source>
</evidence>
<accession>A0A1E5KTE7</accession>
<evidence type="ECO:0000256" key="3">
    <source>
        <dbReference type="ARBA" id="ARBA00022989"/>
    </source>
</evidence>
<name>A0A1E5KTE7_9ENTE</name>
<feature type="transmembrane region" description="Helical" evidence="5">
    <location>
        <begin position="219"/>
        <end position="241"/>
    </location>
</feature>
<dbReference type="InterPro" id="IPR000412">
    <property type="entry name" value="ABC_2_transport"/>
</dbReference>
<dbReference type="GO" id="GO:0140359">
    <property type="term" value="F:ABC-type transporter activity"/>
    <property type="evidence" value="ECO:0007669"/>
    <property type="project" value="InterPro"/>
</dbReference>
<dbReference type="Pfam" id="PF12698">
    <property type="entry name" value="ABC2_membrane_3"/>
    <property type="match status" value="1"/>
</dbReference>
<dbReference type="Proteomes" id="UP000095256">
    <property type="component" value="Unassembled WGS sequence"/>
</dbReference>
<feature type="transmembrane region" description="Helical" evidence="5">
    <location>
        <begin position="101"/>
        <end position="123"/>
    </location>
</feature>
<dbReference type="InterPro" id="IPR013525">
    <property type="entry name" value="ABC2_TM"/>
</dbReference>
<dbReference type="PROSITE" id="PS51012">
    <property type="entry name" value="ABC_TM2"/>
    <property type="match status" value="1"/>
</dbReference>
<dbReference type="InterPro" id="IPR047817">
    <property type="entry name" value="ABC2_TM_bact-type"/>
</dbReference>
<evidence type="ECO:0000256" key="1">
    <source>
        <dbReference type="ARBA" id="ARBA00004141"/>
    </source>
</evidence>
<evidence type="ECO:0000256" key="4">
    <source>
        <dbReference type="ARBA" id="ARBA00023136"/>
    </source>
</evidence>
<proteinExistence type="predicted"/>
<dbReference type="PIRSF" id="PIRSF006648">
    <property type="entry name" value="DrrB"/>
    <property type="match status" value="1"/>
</dbReference>
<keyword evidence="2 5" id="KW-0812">Transmembrane</keyword>